<evidence type="ECO:0000313" key="2">
    <source>
        <dbReference type="Proteomes" id="UP000606724"/>
    </source>
</evidence>
<dbReference type="SUPFAM" id="SSF53254">
    <property type="entry name" value="Phosphoglycerate mutase-like"/>
    <property type="match status" value="1"/>
</dbReference>
<reference evidence="1 2" key="1">
    <citation type="submission" date="2020-08" db="EMBL/GenBank/DDBJ databases">
        <title>A Genomic Blueprint of the Chicken Gut Microbiome.</title>
        <authorList>
            <person name="Gilroy R."/>
            <person name="Ravi A."/>
            <person name="Getino M."/>
            <person name="Pursley I."/>
            <person name="Horton D.L."/>
            <person name="Alikhan N.-F."/>
            <person name="Baker D."/>
            <person name="Gharbi K."/>
            <person name="Hall N."/>
            <person name="Watson M."/>
            <person name="Adriaenssens E.M."/>
            <person name="Foster-Nyarko E."/>
            <person name="Jarju S."/>
            <person name="Secka A."/>
            <person name="Antonio M."/>
            <person name="Oren A."/>
            <person name="Chaudhuri R."/>
            <person name="La Ragione R.M."/>
            <person name="Hildebrand F."/>
            <person name="Pallen M.J."/>
        </authorList>
    </citation>
    <scope>NUCLEOTIDE SEQUENCE [LARGE SCALE GENOMIC DNA]</scope>
    <source>
        <strain evidence="1 2">Sa4CVA2</strain>
    </source>
</reference>
<dbReference type="Proteomes" id="UP000606724">
    <property type="component" value="Unassembled WGS sequence"/>
</dbReference>
<organism evidence="1 2">
    <name type="scientific">Psychrobacter communis</name>
    <dbReference type="NCBI Taxonomy" id="2762238"/>
    <lineage>
        <taxon>Bacteria</taxon>
        <taxon>Pseudomonadati</taxon>
        <taxon>Pseudomonadota</taxon>
        <taxon>Gammaproteobacteria</taxon>
        <taxon>Moraxellales</taxon>
        <taxon>Moraxellaceae</taxon>
        <taxon>Psychrobacter</taxon>
    </lineage>
</organism>
<dbReference type="Gene3D" id="3.40.50.1240">
    <property type="entry name" value="Phosphoglycerate mutase-like"/>
    <property type="match status" value="1"/>
</dbReference>
<name>A0ABR8RL92_9GAMM</name>
<dbReference type="InterPro" id="IPR029033">
    <property type="entry name" value="His_PPase_superfam"/>
</dbReference>
<accession>A0ABR8RL92</accession>
<comment type="caution">
    <text evidence="1">The sequence shown here is derived from an EMBL/GenBank/DDBJ whole genome shotgun (WGS) entry which is preliminary data.</text>
</comment>
<dbReference type="Pfam" id="PF00300">
    <property type="entry name" value="His_Phos_1"/>
    <property type="match status" value="1"/>
</dbReference>
<evidence type="ECO:0000313" key="1">
    <source>
        <dbReference type="EMBL" id="MBD7948247.1"/>
    </source>
</evidence>
<dbReference type="InterPro" id="IPR013078">
    <property type="entry name" value="His_Pase_superF_clade-1"/>
</dbReference>
<dbReference type="EMBL" id="JACSQR010000028">
    <property type="protein sequence ID" value="MBD7948247.1"/>
    <property type="molecule type" value="Genomic_DNA"/>
</dbReference>
<gene>
    <name evidence="1" type="ORF">H9653_09500</name>
</gene>
<protein>
    <submittedName>
        <fullName evidence="1">Histidine phosphatase family protein</fullName>
    </submittedName>
</protein>
<dbReference type="RefSeq" id="WP_191692135.1">
    <property type="nucleotide sequence ID" value="NZ_JACSQR010000028.1"/>
</dbReference>
<sequence>MVLYIWRHPKPIAANGFCIGQTDISVDKRKIKRLANKIQRFVRFHQLPKVIWVSPLHRSLKVGEILAQHGFLYHVAPELAEIDFGNWDGQPWAQIPKQEIDDWCDHFADFAPKGGESLQQLFERVENWLNEMAAQNRGQKPVLAVGHAGWINAASMIAARQEAPKIAADWPQAVNYLQCRKLDFQPKKLTVYNSQLFE</sequence>
<proteinExistence type="predicted"/>
<keyword evidence="2" id="KW-1185">Reference proteome</keyword>